<comment type="function">
    <text evidence="2 7">Catalyzes the epimerization of the C3' and C5'positions of dTDP-6-deoxy-D-xylo-4-hexulose, forming dTDP-6-deoxy-L-lyxo-4-hexulose.</text>
</comment>
<dbReference type="NCBIfam" id="TIGR01221">
    <property type="entry name" value="rmlC"/>
    <property type="match status" value="1"/>
</dbReference>
<dbReference type="UniPathway" id="UPA00124"/>
<dbReference type="EMBL" id="NQKQ01000039">
    <property type="protein sequence ID" value="PAA04245.1"/>
    <property type="molecule type" value="Genomic_DNA"/>
</dbReference>
<dbReference type="CDD" id="cd00438">
    <property type="entry name" value="cupin_RmlC"/>
    <property type="match status" value="1"/>
</dbReference>
<gene>
    <name evidence="8" type="primary">rfbC</name>
    <name evidence="8" type="ORF">CJU81_22760</name>
</gene>
<dbReference type="InterPro" id="IPR011051">
    <property type="entry name" value="RmlC_Cupin_sf"/>
</dbReference>
<comment type="similarity">
    <text evidence="7">Belongs to the dTDP-4-dehydrorhamnose 3,5-epimerase family.</text>
</comment>
<protein>
    <recommendedName>
        <fullName evidence="4 7">dTDP-4-dehydrorhamnose 3,5-epimerase</fullName>
        <ecNumber evidence="3 7">5.1.3.13</ecNumber>
    </recommendedName>
    <alternativeName>
        <fullName evidence="7">Thymidine diphospho-4-keto-rhamnose 3,5-epimerase</fullName>
    </alternativeName>
</protein>
<evidence type="ECO:0000256" key="1">
    <source>
        <dbReference type="ARBA" id="ARBA00001298"/>
    </source>
</evidence>
<dbReference type="SUPFAM" id="SSF51182">
    <property type="entry name" value="RmlC-like cupins"/>
    <property type="match status" value="1"/>
</dbReference>
<comment type="catalytic activity">
    <reaction evidence="1 7">
        <text>dTDP-4-dehydro-6-deoxy-alpha-D-glucose = dTDP-4-dehydro-beta-L-rhamnose</text>
        <dbReference type="Rhea" id="RHEA:16969"/>
        <dbReference type="ChEBI" id="CHEBI:57649"/>
        <dbReference type="ChEBI" id="CHEBI:62830"/>
        <dbReference type="EC" id="5.1.3.13"/>
    </reaction>
</comment>
<dbReference type="GO" id="GO:0000271">
    <property type="term" value="P:polysaccharide biosynthetic process"/>
    <property type="evidence" value="ECO:0007669"/>
    <property type="project" value="TreeGrafter"/>
</dbReference>
<evidence type="ECO:0000313" key="8">
    <source>
        <dbReference type="EMBL" id="PAA04245.1"/>
    </source>
</evidence>
<dbReference type="InterPro" id="IPR000888">
    <property type="entry name" value="RmlC-like"/>
</dbReference>
<dbReference type="OrthoDB" id="9800680at2"/>
<dbReference type="EC" id="5.1.3.13" evidence="3 7"/>
<proteinExistence type="inferred from homology"/>
<keyword evidence="7" id="KW-0413">Isomerase</keyword>
<evidence type="ECO:0000313" key="9">
    <source>
        <dbReference type="Proteomes" id="UP000215861"/>
    </source>
</evidence>
<reference evidence="8 9" key="1">
    <citation type="submission" date="2017-08" db="EMBL/GenBank/DDBJ databases">
        <title>Genomic and metabolic characterisation of spoilage-associated Pseudomonas species.</title>
        <authorList>
            <person name="Stanborough T."/>
            <person name="Fegan N."/>
            <person name="Powell S.M."/>
            <person name="Singh T."/>
            <person name="Tamplin M.L."/>
            <person name="Chandry P.S."/>
        </authorList>
    </citation>
    <scope>NUCLEOTIDE SEQUENCE [LARGE SCALE GENOMIC DNA]</scope>
    <source>
        <strain evidence="8 9">F1801</strain>
    </source>
</reference>
<comment type="pathway">
    <text evidence="7">Carbohydrate biosynthesis; dTDP-L-rhamnose biosynthesis.</text>
</comment>
<organism evidence="8 9">
    <name type="scientific">Pseudomonas fragi</name>
    <dbReference type="NCBI Taxonomy" id="296"/>
    <lineage>
        <taxon>Bacteria</taxon>
        <taxon>Pseudomonadati</taxon>
        <taxon>Pseudomonadota</taxon>
        <taxon>Gammaproteobacteria</taxon>
        <taxon>Pseudomonadales</taxon>
        <taxon>Pseudomonadaceae</taxon>
        <taxon>Pseudomonas</taxon>
    </lineage>
</organism>
<dbReference type="Gene3D" id="2.60.120.10">
    <property type="entry name" value="Jelly Rolls"/>
    <property type="match status" value="1"/>
</dbReference>
<dbReference type="Pfam" id="PF00908">
    <property type="entry name" value="dTDP_sugar_isom"/>
    <property type="match status" value="1"/>
</dbReference>
<name>A0A266ZV84_PSEFR</name>
<dbReference type="GO" id="GO:0019305">
    <property type="term" value="P:dTDP-rhamnose biosynthetic process"/>
    <property type="evidence" value="ECO:0007669"/>
    <property type="project" value="UniProtKB-UniRule"/>
</dbReference>
<feature type="active site" description="Proton acceptor" evidence="5">
    <location>
        <position position="67"/>
    </location>
</feature>
<dbReference type="RefSeq" id="WP_095038349.1">
    <property type="nucleotide sequence ID" value="NZ_NQKQ01000039.1"/>
</dbReference>
<comment type="subunit">
    <text evidence="7">Homodimer.</text>
</comment>
<evidence type="ECO:0000256" key="2">
    <source>
        <dbReference type="ARBA" id="ARBA00001997"/>
    </source>
</evidence>
<evidence type="ECO:0000256" key="4">
    <source>
        <dbReference type="ARBA" id="ARBA00019595"/>
    </source>
</evidence>
<dbReference type="PANTHER" id="PTHR21047:SF2">
    <property type="entry name" value="THYMIDINE DIPHOSPHO-4-KETO-RHAMNOSE 3,5-EPIMERASE"/>
    <property type="match status" value="1"/>
</dbReference>
<accession>A0A266ZV84</accession>
<feature type="active site" description="Proton donor" evidence="5">
    <location>
        <position position="137"/>
    </location>
</feature>
<dbReference type="Proteomes" id="UP000215861">
    <property type="component" value="Unassembled WGS sequence"/>
</dbReference>
<evidence type="ECO:0000256" key="5">
    <source>
        <dbReference type="PIRSR" id="PIRSR600888-1"/>
    </source>
</evidence>
<sequence>MKISRTSIADVIVIEPRVYSDDRGWFMESFNDERFRTELTSLGLSCPGTFVQDNHSSSKKGVLRGLHFQMAPHAQGKLVRVVKGAAFDVAVDIRKDSPTYKKWVAVELSSDNKKMLWIPKGFAHGFLALEEGTEFLYKTTDYYDPSSEQSIRWDDQAFAIDWPVDNDLIVSLKDSSAPTFLEIEGGLK</sequence>
<dbReference type="AlphaFoldDB" id="A0A266ZV84"/>
<evidence type="ECO:0000256" key="6">
    <source>
        <dbReference type="PIRSR" id="PIRSR600888-3"/>
    </source>
</evidence>
<comment type="caution">
    <text evidence="8">The sequence shown here is derived from an EMBL/GenBank/DDBJ whole genome shotgun (WGS) entry which is preliminary data.</text>
</comment>
<dbReference type="InterPro" id="IPR014710">
    <property type="entry name" value="RmlC-like_jellyroll"/>
</dbReference>
<evidence type="ECO:0000256" key="3">
    <source>
        <dbReference type="ARBA" id="ARBA00012098"/>
    </source>
</evidence>
<dbReference type="PANTHER" id="PTHR21047">
    <property type="entry name" value="DTDP-6-DEOXY-D-GLUCOSE-3,5 EPIMERASE"/>
    <property type="match status" value="1"/>
</dbReference>
<evidence type="ECO:0000256" key="7">
    <source>
        <dbReference type="RuleBase" id="RU364069"/>
    </source>
</evidence>
<dbReference type="GO" id="GO:0005829">
    <property type="term" value="C:cytosol"/>
    <property type="evidence" value="ECO:0007669"/>
    <property type="project" value="TreeGrafter"/>
</dbReference>
<dbReference type="GO" id="GO:0008830">
    <property type="term" value="F:dTDP-4-dehydrorhamnose 3,5-epimerase activity"/>
    <property type="evidence" value="ECO:0007669"/>
    <property type="project" value="UniProtKB-UniRule"/>
</dbReference>
<feature type="site" description="Participates in a stacking interaction with the thymidine ring of dTDP-4-oxo-6-deoxyglucose" evidence="6">
    <location>
        <position position="143"/>
    </location>
</feature>